<dbReference type="EMBL" id="VSSQ01010381">
    <property type="protein sequence ID" value="MPM44181.1"/>
    <property type="molecule type" value="Genomic_DNA"/>
</dbReference>
<comment type="caution">
    <text evidence="1">The sequence shown here is derived from an EMBL/GenBank/DDBJ whole genome shotgun (WGS) entry which is preliminary data.</text>
</comment>
<evidence type="ECO:0000313" key="1">
    <source>
        <dbReference type="EMBL" id="MPM44181.1"/>
    </source>
</evidence>
<gene>
    <name evidence="1" type="ORF">SDC9_90859</name>
</gene>
<organism evidence="1">
    <name type="scientific">bioreactor metagenome</name>
    <dbReference type="NCBI Taxonomy" id="1076179"/>
    <lineage>
        <taxon>unclassified sequences</taxon>
        <taxon>metagenomes</taxon>
        <taxon>ecological metagenomes</taxon>
    </lineage>
</organism>
<reference evidence="1" key="1">
    <citation type="submission" date="2019-08" db="EMBL/GenBank/DDBJ databases">
        <authorList>
            <person name="Kucharzyk K."/>
            <person name="Murdoch R.W."/>
            <person name="Higgins S."/>
            <person name="Loffler F."/>
        </authorList>
    </citation>
    <scope>NUCLEOTIDE SEQUENCE</scope>
</reference>
<name>A0A644ZW87_9ZZZZ</name>
<dbReference type="AlphaFoldDB" id="A0A644ZW87"/>
<sequence>MNNRALGLLCLLEEVGTFLDPFLDALGHLGMGVVLVHQCNVVEDVFIILIHTLQSVLNNECKLVGECRIIGLAGGMGRCQEQPMPVLMLQSLTVQGGPSCRCSQQKALRPAVPCGPNEVTDALEAEHRVENEERNHGNLVVRMTGGRSYPGGNCSGFSNALFQDLALCILAIPEERILVHRLVQLSVRCIDTDLPEQALHTEGPGLIGDDGHDPLPYVLVLYQLGKQANEGHGGGKLPFSTRGKHILKTRGSGNRQFLSILIAERNRTAHRLTAPGQELTFLAFRVGLDEDHVLCLLVINGYVEVVPEGKQVFLFHVLQVVRPHRTFTAAHAVALDGLEQYDRGRTFLVRCCMECLIDFSGVMASTTQLPQVLVGLAFHQ</sequence>
<protein>
    <submittedName>
        <fullName evidence="1">Uncharacterized protein</fullName>
    </submittedName>
</protein>
<proteinExistence type="predicted"/>
<accession>A0A644ZW87</accession>